<reference evidence="3" key="1">
    <citation type="submission" date="2019-02" db="EMBL/GenBank/DDBJ databases">
        <authorList>
            <person name="Li S.-H."/>
        </authorList>
    </citation>
    <scope>NUCLEOTIDE SEQUENCE</scope>
    <source>
        <strain evidence="3">IMCC14734</strain>
    </source>
</reference>
<evidence type="ECO:0000313" key="3">
    <source>
        <dbReference type="EMBL" id="MCX2980368.1"/>
    </source>
</evidence>
<comment type="similarity">
    <text evidence="1">Belongs to the short-chain dehydrogenases/reductases (SDR) family.</text>
</comment>
<dbReference type="SMART" id="SM00822">
    <property type="entry name" value="PKS_KR"/>
    <property type="match status" value="1"/>
</dbReference>
<dbReference type="PANTHER" id="PTHR43431">
    <property type="entry name" value="OXIDOREDUCTASE, SHORT CHAIN DEHYDROGENASE/REDUCTASE FAMILY (AFU_ORTHOLOGUE AFUA_5G14000)"/>
    <property type="match status" value="1"/>
</dbReference>
<dbReference type="SUPFAM" id="SSF51735">
    <property type="entry name" value="NAD(P)-binding Rossmann-fold domains"/>
    <property type="match status" value="1"/>
</dbReference>
<sequence length="246" mass="26145">MGVAVVKRTAVIAGVGPLQGLGGALCLGAGQEGLHVVVAGRTLEKLNKVVAAITAAGGEATAMVCDVTEETQVVELIATAESIAPVHLAIFNAGNNMPGSFLEVEARHFEKCWKIACYGGFLFAREALRAMAARQSGCLLFTGASASMRGRPGYAAFTAAKGGLRNLAQSLAREFQPQGVHVGHVVIDGGIYGEKIEKLVPDWYAEQGEEGLIGLQGIVDAYMHLYRQPRNAWTHELDLRTHQESF</sequence>
<evidence type="ECO:0000256" key="1">
    <source>
        <dbReference type="ARBA" id="ARBA00006484"/>
    </source>
</evidence>
<organism evidence="3 4">
    <name type="scientific">Candidatus Litorirhabdus singularis</name>
    <dbReference type="NCBI Taxonomy" id="2518993"/>
    <lineage>
        <taxon>Bacteria</taxon>
        <taxon>Pseudomonadati</taxon>
        <taxon>Pseudomonadota</taxon>
        <taxon>Gammaproteobacteria</taxon>
        <taxon>Cellvibrionales</taxon>
        <taxon>Halieaceae</taxon>
        <taxon>Candidatus Litorirhabdus</taxon>
    </lineage>
</organism>
<dbReference type="InterPro" id="IPR036291">
    <property type="entry name" value="NAD(P)-bd_dom_sf"/>
</dbReference>
<proteinExistence type="inferred from homology"/>
<name>A0ABT3TDI7_9GAMM</name>
<dbReference type="InterPro" id="IPR002347">
    <property type="entry name" value="SDR_fam"/>
</dbReference>
<dbReference type="PANTHER" id="PTHR43431:SF7">
    <property type="entry name" value="OXIDOREDUCTASE, SHORT CHAIN DEHYDROGENASE_REDUCTASE FAMILY (AFU_ORTHOLOGUE AFUA_5G14000)"/>
    <property type="match status" value="1"/>
</dbReference>
<protein>
    <submittedName>
        <fullName evidence="3">SDR family NAD(P)-dependent oxidoreductase</fullName>
    </submittedName>
</protein>
<dbReference type="Gene3D" id="3.40.50.720">
    <property type="entry name" value="NAD(P)-binding Rossmann-like Domain"/>
    <property type="match status" value="1"/>
</dbReference>
<feature type="domain" description="Ketoreductase" evidence="2">
    <location>
        <begin position="10"/>
        <end position="194"/>
    </location>
</feature>
<dbReference type="EMBL" id="SHNN01000001">
    <property type="protein sequence ID" value="MCX2980368.1"/>
    <property type="molecule type" value="Genomic_DNA"/>
</dbReference>
<accession>A0ABT3TDI7</accession>
<evidence type="ECO:0000313" key="4">
    <source>
        <dbReference type="Proteomes" id="UP001143362"/>
    </source>
</evidence>
<comment type="caution">
    <text evidence="3">The sequence shown here is derived from an EMBL/GenBank/DDBJ whole genome shotgun (WGS) entry which is preliminary data.</text>
</comment>
<dbReference type="InterPro" id="IPR057326">
    <property type="entry name" value="KR_dom"/>
</dbReference>
<keyword evidence="4" id="KW-1185">Reference proteome</keyword>
<dbReference type="Proteomes" id="UP001143362">
    <property type="component" value="Unassembled WGS sequence"/>
</dbReference>
<dbReference type="Pfam" id="PF00106">
    <property type="entry name" value="adh_short"/>
    <property type="match status" value="1"/>
</dbReference>
<gene>
    <name evidence="3" type="ORF">EYC98_05720</name>
</gene>
<evidence type="ECO:0000259" key="2">
    <source>
        <dbReference type="SMART" id="SM00822"/>
    </source>
</evidence>
<dbReference type="PRINTS" id="PR00081">
    <property type="entry name" value="GDHRDH"/>
</dbReference>